<comment type="caution">
    <text evidence="4">The sequence shown here is derived from an EMBL/GenBank/DDBJ whole genome shotgun (WGS) entry which is preliminary data.</text>
</comment>
<dbReference type="SMART" id="SM00863">
    <property type="entry name" value="tRNA_SAD"/>
    <property type="match status" value="1"/>
</dbReference>
<evidence type="ECO:0000256" key="1">
    <source>
        <dbReference type="ARBA" id="ARBA00001947"/>
    </source>
</evidence>
<dbReference type="Pfam" id="PF07973">
    <property type="entry name" value="tRNA_SAD"/>
    <property type="match status" value="1"/>
</dbReference>
<dbReference type="AlphaFoldDB" id="A0A1R2AUV8"/>
<dbReference type="OrthoDB" id="288942at2759"/>
<comment type="cofactor">
    <cofactor evidence="1">
        <name>Zn(2+)</name>
        <dbReference type="ChEBI" id="CHEBI:29105"/>
    </cofactor>
</comment>
<dbReference type="InterPro" id="IPR012947">
    <property type="entry name" value="tRNA_SAD"/>
</dbReference>
<feature type="domain" description="Threonyl/alanyl tRNA synthetase SAD" evidence="3">
    <location>
        <begin position="198"/>
        <end position="241"/>
    </location>
</feature>
<dbReference type="GO" id="GO:0004812">
    <property type="term" value="F:aminoacyl-tRNA ligase activity"/>
    <property type="evidence" value="ECO:0007669"/>
    <property type="project" value="InterPro"/>
</dbReference>
<reference evidence="4 5" key="1">
    <citation type="submission" date="2016-11" db="EMBL/GenBank/DDBJ databases">
        <title>The macronuclear genome of Stentor coeruleus: a giant cell with tiny introns.</title>
        <authorList>
            <person name="Slabodnick M."/>
            <person name="Ruby J.G."/>
            <person name="Reiff S.B."/>
            <person name="Swart E.C."/>
            <person name="Gosai S."/>
            <person name="Prabakaran S."/>
            <person name="Witkowska E."/>
            <person name="Larue G.E."/>
            <person name="Fisher S."/>
            <person name="Freeman R.M."/>
            <person name="Gunawardena J."/>
            <person name="Chu W."/>
            <person name="Stover N.A."/>
            <person name="Gregory B.D."/>
            <person name="Nowacki M."/>
            <person name="Derisi J."/>
            <person name="Roy S.W."/>
            <person name="Marshall W.F."/>
            <person name="Sood P."/>
        </authorList>
    </citation>
    <scope>NUCLEOTIDE SEQUENCE [LARGE SCALE GENOMIC DNA]</scope>
    <source>
        <strain evidence="4">WM001</strain>
    </source>
</reference>
<dbReference type="EMBL" id="MPUH01001351">
    <property type="protein sequence ID" value="OMJ68306.1"/>
    <property type="molecule type" value="Genomic_DNA"/>
</dbReference>
<dbReference type="InterPro" id="IPR018163">
    <property type="entry name" value="Thr/Ala-tRNA-synth_IIc_edit"/>
</dbReference>
<dbReference type="InterPro" id="IPR009000">
    <property type="entry name" value="Transl_B-barrel_sf"/>
</dbReference>
<organism evidence="4 5">
    <name type="scientific">Stentor coeruleus</name>
    <dbReference type="NCBI Taxonomy" id="5963"/>
    <lineage>
        <taxon>Eukaryota</taxon>
        <taxon>Sar</taxon>
        <taxon>Alveolata</taxon>
        <taxon>Ciliophora</taxon>
        <taxon>Postciliodesmatophora</taxon>
        <taxon>Heterotrichea</taxon>
        <taxon>Heterotrichida</taxon>
        <taxon>Stentoridae</taxon>
        <taxon>Stentor</taxon>
    </lineage>
</organism>
<sequence>MERIIAKEYLLDSYKFSTTASIVDLIQVASDIKIKLSNTIFHPQGGGQPNDIGSITQGPIIFDVKSAETDKTDNNVWHVGKFTSGSEFDRNTEVTVLIDEAKRRLHARLHSGGHLLDIAVQRLGYPLVPGKGYHFAEGSYVEYVGNIQDKDRAVLDINEECKKIINEAVDSVNAIILSYEEAQKAFTVPSYLAGESSIRYVKLTPQDNGCPCGGTHVKSVHDIGSVVVTKIQKKGKNLRVSYKVE</sequence>
<dbReference type="GO" id="GO:0043039">
    <property type="term" value="P:tRNA aminoacylation"/>
    <property type="evidence" value="ECO:0007669"/>
    <property type="project" value="InterPro"/>
</dbReference>
<proteinExistence type="inferred from homology"/>
<dbReference type="PANTHER" id="PTHR43462">
    <property type="entry name" value="ALANYL-TRNA EDITING PROTEIN"/>
    <property type="match status" value="1"/>
</dbReference>
<gene>
    <name evidence="4" type="ORF">SteCoe_34275</name>
</gene>
<evidence type="ECO:0000313" key="5">
    <source>
        <dbReference type="Proteomes" id="UP000187209"/>
    </source>
</evidence>
<dbReference type="PANTHER" id="PTHR43462:SF2">
    <property type="entry name" value="THREONYL AND ALANYL TRNA SYNTHETASE SECOND ADDITIONAL DOMAIN-CONTAINING PROTEIN"/>
    <property type="match status" value="1"/>
</dbReference>
<protein>
    <recommendedName>
        <fullName evidence="3">Threonyl/alanyl tRNA synthetase SAD domain-containing protein</fullName>
    </recommendedName>
</protein>
<evidence type="ECO:0000259" key="3">
    <source>
        <dbReference type="SMART" id="SM00863"/>
    </source>
</evidence>
<keyword evidence="5" id="KW-1185">Reference proteome</keyword>
<dbReference type="Gene3D" id="3.30.980.10">
    <property type="entry name" value="Threonyl-trna Synthetase, Chain A, domain 2"/>
    <property type="match status" value="1"/>
</dbReference>
<comment type="similarity">
    <text evidence="2">Belongs to the class-II aminoacyl-tRNA synthetase family. Alax-L subfamily.</text>
</comment>
<dbReference type="GO" id="GO:0005524">
    <property type="term" value="F:ATP binding"/>
    <property type="evidence" value="ECO:0007669"/>
    <property type="project" value="InterPro"/>
</dbReference>
<evidence type="ECO:0000313" key="4">
    <source>
        <dbReference type="EMBL" id="OMJ68306.1"/>
    </source>
</evidence>
<accession>A0A1R2AUV8</accession>
<dbReference type="Proteomes" id="UP000187209">
    <property type="component" value="Unassembled WGS sequence"/>
</dbReference>
<name>A0A1R2AUV8_9CILI</name>
<evidence type="ECO:0000256" key="2">
    <source>
        <dbReference type="ARBA" id="ARBA00008429"/>
    </source>
</evidence>
<dbReference type="Gene3D" id="2.40.30.130">
    <property type="match status" value="1"/>
</dbReference>
<dbReference type="SUPFAM" id="SSF55186">
    <property type="entry name" value="ThrRS/AlaRS common domain"/>
    <property type="match status" value="1"/>
</dbReference>
<dbReference type="SUPFAM" id="SSF50447">
    <property type="entry name" value="Translation proteins"/>
    <property type="match status" value="1"/>
</dbReference>
<dbReference type="InterPro" id="IPR051335">
    <property type="entry name" value="Alanyl-tRNA_Editing_Enzymes"/>
</dbReference>